<reference evidence="6 7" key="1">
    <citation type="journal article" date="2019" name="Int. J. Syst. Evol. Microbiol.">
        <title>The Global Catalogue of Microorganisms (GCM) 10K type strain sequencing project: providing services to taxonomists for standard genome sequencing and annotation.</title>
        <authorList>
            <consortium name="The Broad Institute Genomics Platform"/>
            <consortium name="The Broad Institute Genome Sequencing Center for Infectious Disease"/>
            <person name="Wu L."/>
            <person name="Ma J."/>
        </authorList>
    </citation>
    <scope>NUCLEOTIDE SEQUENCE [LARGE SCALE GENOMIC DNA]</scope>
    <source>
        <strain evidence="6 7">JCM 16373</strain>
    </source>
</reference>
<dbReference type="InterPro" id="IPR001199">
    <property type="entry name" value="Cyt_B5-like_heme/steroid-bd"/>
</dbReference>
<dbReference type="SMART" id="SM01117">
    <property type="entry name" value="Cyt-b5"/>
    <property type="match status" value="1"/>
</dbReference>
<keyword evidence="2" id="KW-0479">Metal-binding</keyword>
<dbReference type="RefSeq" id="WP_344570268.1">
    <property type="nucleotide sequence ID" value="NZ_BAAARJ010000026.1"/>
</dbReference>
<comment type="caution">
    <text evidence="6">The sequence shown here is derived from an EMBL/GenBank/DDBJ whole genome shotgun (WGS) entry which is preliminary data.</text>
</comment>
<evidence type="ECO:0000313" key="7">
    <source>
        <dbReference type="Proteomes" id="UP001501447"/>
    </source>
</evidence>
<dbReference type="Gene3D" id="3.10.120.10">
    <property type="entry name" value="Cytochrome b5-like heme/steroid binding domain"/>
    <property type="match status" value="1"/>
</dbReference>
<protein>
    <recommendedName>
        <fullName evidence="5">Cytochrome b5 heme-binding domain-containing protein</fullName>
    </recommendedName>
</protein>
<comment type="similarity">
    <text evidence="4">Belongs to the cytochrome b5 family.</text>
</comment>
<dbReference type="PANTHER" id="PTHR19359">
    <property type="entry name" value="CYTOCHROME B5"/>
    <property type="match status" value="1"/>
</dbReference>
<keyword evidence="7" id="KW-1185">Reference proteome</keyword>
<evidence type="ECO:0000313" key="6">
    <source>
        <dbReference type="EMBL" id="GAA2636110.1"/>
    </source>
</evidence>
<keyword evidence="3" id="KW-0408">Iron</keyword>
<dbReference type="Pfam" id="PF00173">
    <property type="entry name" value="Cyt-b5"/>
    <property type="match status" value="1"/>
</dbReference>
<dbReference type="InterPro" id="IPR050668">
    <property type="entry name" value="Cytochrome_b5"/>
</dbReference>
<name>A0ABN3QVV7_9ACTN</name>
<dbReference type="PROSITE" id="PS00191">
    <property type="entry name" value="CYTOCHROME_B5_1"/>
    <property type="match status" value="1"/>
</dbReference>
<feature type="domain" description="Cytochrome b5 heme-binding" evidence="5">
    <location>
        <begin position="1"/>
        <end position="76"/>
    </location>
</feature>
<dbReference type="PANTHER" id="PTHR19359:SF14">
    <property type="entry name" value="CYTOCHROME B5 A"/>
    <property type="match status" value="1"/>
</dbReference>
<evidence type="ECO:0000259" key="5">
    <source>
        <dbReference type="PROSITE" id="PS50255"/>
    </source>
</evidence>
<dbReference type="SUPFAM" id="SSF55856">
    <property type="entry name" value="Cytochrome b5-like heme/steroid binding domain"/>
    <property type="match status" value="1"/>
</dbReference>
<dbReference type="EMBL" id="BAAARJ010000026">
    <property type="protein sequence ID" value="GAA2636110.1"/>
    <property type="molecule type" value="Genomic_DNA"/>
</dbReference>
<dbReference type="PROSITE" id="PS50255">
    <property type="entry name" value="CYTOCHROME_B5_2"/>
    <property type="match status" value="1"/>
</dbReference>
<evidence type="ECO:0000256" key="1">
    <source>
        <dbReference type="ARBA" id="ARBA00022617"/>
    </source>
</evidence>
<evidence type="ECO:0000256" key="2">
    <source>
        <dbReference type="ARBA" id="ARBA00022723"/>
    </source>
</evidence>
<evidence type="ECO:0000256" key="3">
    <source>
        <dbReference type="ARBA" id="ARBA00023004"/>
    </source>
</evidence>
<accession>A0ABN3QVV7</accession>
<dbReference type="Proteomes" id="UP001501447">
    <property type="component" value="Unassembled WGS sequence"/>
</dbReference>
<organism evidence="6 7">
    <name type="scientific">Streptomyces axinellae</name>
    <dbReference type="NCBI Taxonomy" id="552788"/>
    <lineage>
        <taxon>Bacteria</taxon>
        <taxon>Bacillati</taxon>
        <taxon>Actinomycetota</taxon>
        <taxon>Actinomycetes</taxon>
        <taxon>Kitasatosporales</taxon>
        <taxon>Streptomycetaceae</taxon>
        <taxon>Streptomyces</taxon>
    </lineage>
</organism>
<keyword evidence="1" id="KW-0349">Heme</keyword>
<dbReference type="InterPro" id="IPR036400">
    <property type="entry name" value="Cyt_B5-like_heme/steroid_sf"/>
</dbReference>
<gene>
    <name evidence="6" type="ORF">GCM10009863_60760</name>
</gene>
<evidence type="ECO:0000256" key="4">
    <source>
        <dbReference type="ARBA" id="ARBA00038168"/>
    </source>
</evidence>
<dbReference type="InterPro" id="IPR018506">
    <property type="entry name" value="Cyt_B5_heme-BS"/>
</dbReference>
<sequence length="244" mass="27093">MTPAEVIEEVTRHKKWLIINGRVIDVGEFVERHPGGCAVLLAGVGLDVSADFHHVPAHQRASVTRRLAGMSVAALEKPTDLPPLAQELGRLAEHILLVRNSFEVQRDTDRPAHLQLAYYGQGLAHLVADHSSAFRRRLVDMVGPPPPAGEQKSRDLLLGKIECRISELLMTADESRMLSLVEHIHTSTTGMLDSLLRIVAAGQRPDSAPQKTGEAIQQALQHIEDWTQREESFWFTYQAADERA</sequence>
<proteinExistence type="inferred from homology"/>